<reference evidence="2 3" key="1">
    <citation type="submission" date="2017-01" db="EMBL/GenBank/DDBJ databases">
        <title>Novel large sulfur bacteria in the metagenomes of groundwater-fed chemosynthetic microbial mats in the Lake Huron basin.</title>
        <authorList>
            <person name="Sharrar A.M."/>
            <person name="Flood B.E."/>
            <person name="Bailey J.V."/>
            <person name="Jones D.S."/>
            <person name="Biddanda B."/>
            <person name="Ruberg S.A."/>
            <person name="Marcus D.N."/>
            <person name="Dick G.J."/>
        </authorList>
    </citation>
    <scope>NUCLEOTIDE SEQUENCE [LARGE SCALE GENOMIC DNA]</scope>
    <source>
        <strain evidence="2">A8</strain>
    </source>
</reference>
<proteinExistence type="predicted"/>
<sequence length="85" mass="9265">MKTIQTLAMALSLTLSIQACTALPQKTDMFPQKTEQQPEKIQLADARPLTDAVTTEGLEKPSSELVVEVLRDVFVPILTALIARG</sequence>
<dbReference type="EMBL" id="MTEJ01000321">
    <property type="protein sequence ID" value="OQX04754.1"/>
    <property type="molecule type" value="Genomic_DNA"/>
</dbReference>
<protein>
    <submittedName>
        <fullName evidence="2">Uncharacterized protein</fullName>
    </submittedName>
</protein>
<comment type="caution">
    <text evidence="2">The sequence shown here is derived from an EMBL/GenBank/DDBJ whole genome shotgun (WGS) entry which is preliminary data.</text>
</comment>
<organism evidence="2 3">
    <name type="scientific">Thiothrix lacustris</name>
    <dbReference type="NCBI Taxonomy" id="525917"/>
    <lineage>
        <taxon>Bacteria</taxon>
        <taxon>Pseudomonadati</taxon>
        <taxon>Pseudomonadota</taxon>
        <taxon>Gammaproteobacteria</taxon>
        <taxon>Thiotrichales</taxon>
        <taxon>Thiotrichaceae</taxon>
        <taxon>Thiothrix</taxon>
    </lineage>
</organism>
<dbReference type="PROSITE" id="PS51257">
    <property type="entry name" value="PROKAR_LIPOPROTEIN"/>
    <property type="match status" value="1"/>
</dbReference>
<accession>A0A1Y1QG28</accession>
<feature type="signal peptide" evidence="1">
    <location>
        <begin position="1"/>
        <end position="21"/>
    </location>
</feature>
<dbReference type="Proteomes" id="UP000192491">
    <property type="component" value="Unassembled WGS sequence"/>
</dbReference>
<evidence type="ECO:0000313" key="2">
    <source>
        <dbReference type="EMBL" id="OQX04754.1"/>
    </source>
</evidence>
<keyword evidence="1" id="KW-0732">Signal</keyword>
<gene>
    <name evidence="2" type="ORF">BWK73_35300</name>
</gene>
<feature type="chain" id="PRO_5012304980" evidence="1">
    <location>
        <begin position="22"/>
        <end position="85"/>
    </location>
</feature>
<name>A0A1Y1QG28_9GAMM</name>
<evidence type="ECO:0000313" key="3">
    <source>
        <dbReference type="Proteomes" id="UP000192491"/>
    </source>
</evidence>
<dbReference type="AlphaFoldDB" id="A0A1Y1QG28"/>
<evidence type="ECO:0000256" key="1">
    <source>
        <dbReference type="SAM" id="SignalP"/>
    </source>
</evidence>